<dbReference type="OrthoDB" id="9789940at2"/>
<keyword evidence="1" id="KW-0472">Membrane</keyword>
<gene>
    <name evidence="2" type="ORF">D5018_12965</name>
</gene>
<feature type="transmembrane region" description="Helical" evidence="1">
    <location>
        <begin position="222"/>
        <end position="243"/>
    </location>
</feature>
<protein>
    <recommendedName>
        <fullName evidence="1">SURF1-like protein</fullName>
    </recommendedName>
</protein>
<dbReference type="EMBL" id="QZEI01000039">
    <property type="protein sequence ID" value="RLV59255.1"/>
    <property type="molecule type" value="Genomic_DNA"/>
</dbReference>
<dbReference type="GO" id="GO:0005886">
    <property type="term" value="C:plasma membrane"/>
    <property type="evidence" value="ECO:0007669"/>
    <property type="project" value="UniProtKB-SubCell"/>
</dbReference>
<organism evidence="2 3">
    <name type="scientific">Parashewanella curva</name>
    <dbReference type="NCBI Taxonomy" id="2338552"/>
    <lineage>
        <taxon>Bacteria</taxon>
        <taxon>Pseudomonadati</taxon>
        <taxon>Pseudomonadota</taxon>
        <taxon>Gammaproteobacteria</taxon>
        <taxon>Alteromonadales</taxon>
        <taxon>Shewanellaceae</taxon>
        <taxon>Parashewanella</taxon>
    </lineage>
</organism>
<dbReference type="CDD" id="cd06662">
    <property type="entry name" value="SURF1"/>
    <property type="match status" value="1"/>
</dbReference>
<evidence type="ECO:0000256" key="1">
    <source>
        <dbReference type="RuleBase" id="RU363076"/>
    </source>
</evidence>
<dbReference type="Pfam" id="PF02104">
    <property type="entry name" value="SURF1"/>
    <property type="match status" value="1"/>
</dbReference>
<keyword evidence="1" id="KW-1003">Cell membrane</keyword>
<comment type="caution">
    <text evidence="2">The sequence shown here is derived from an EMBL/GenBank/DDBJ whole genome shotgun (WGS) entry which is preliminary data.</text>
</comment>
<dbReference type="RefSeq" id="WP_121839424.1">
    <property type="nucleotide sequence ID" value="NZ_ML014788.1"/>
</dbReference>
<accession>A0A3L8PV20</accession>
<sequence>MAITNFNYFENISCKKVVGFLLFTSLILLLVKLGFWQLRKGEHNQQLETSFFVRSHHQLSFFKINNASNMASLTGFQAKVDLTPVSKPLVYLDNQILGKKVGYEIYQVMKYQRNQPWLLVDLGFIVAYAQRNHLPVIKEITQKVKLVGTLYHTAKNPFSSQLLPEIGKQIRIQNLNYKQLSRFLGHKVLAVALQPKQQFYTIDGRVLLKRKHKLAMPSSKNYGYAVQWFAMATTMVVIGLFSFCKRYRLDGNKA</sequence>
<dbReference type="Proteomes" id="UP000281474">
    <property type="component" value="Unassembled WGS sequence"/>
</dbReference>
<dbReference type="AlphaFoldDB" id="A0A3L8PV20"/>
<name>A0A3L8PV20_9GAMM</name>
<comment type="similarity">
    <text evidence="1">Belongs to the SURF1 family.</text>
</comment>
<feature type="transmembrane region" description="Helical" evidence="1">
    <location>
        <begin position="17"/>
        <end position="35"/>
    </location>
</feature>
<dbReference type="PROSITE" id="PS50895">
    <property type="entry name" value="SURF1"/>
    <property type="match status" value="1"/>
</dbReference>
<evidence type="ECO:0000313" key="2">
    <source>
        <dbReference type="EMBL" id="RLV59255.1"/>
    </source>
</evidence>
<dbReference type="InterPro" id="IPR002994">
    <property type="entry name" value="Surf1/Shy1"/>
</dbReference>
<reference evidence="2 3" key="1">
    <citation type="submission" date="2018-09" db="EMBL/GenBank/DDBJ databases">
        <title>Phylogeny of the Shewanellaceae, and recommendation for two new genera, Pseudoshewanella and Parashewanella.</title>
        <authorList>
            <person name="Wang G."/>
        </authorList>
    </citation>
    <scope>NUCLEOTIDE SEQUENCE [LARGE SCALE GENOMIC DNA]</scope>
    <source>
        <strain evidence="2 3">C51</strain>
    </source>
</reference>
<keyword evidence="1" id="KW-0812">Transmembrane</keyword>
<comment type="subcellular location">
    <subcellularLocation>
        <location evidence="1">Cell membrane</location>
        <topology evidence="1">Multi-pass membrane protein</topology>
    </subcellularLocation>
</comment>
<keyword evidence="1" id="KW-1133">Transmembrane helix</keyword>
<evidence type="ECO:0000313" key="3">
    <source>
        <dbReference type="Proteomes" id="UP000281474"/>
    </source>
</evidence>
<keyword evidence="3" id="KW-1185">Reference proteome</keyword>
<proteinExistence type="inferred from homology"/>